<proteinExistence type="predicted"/>
<protein>
    <submittedName>
        <fullName evidence="1">Uncharacterized protein</fullName>
    </submittedName>
</protein>
<organism evidence="1 2">
    <name type="scientific">Vararia minispora EC-137</name>
    <dbReference type="NCBI Taxonomy" id="1314806"/>
    <lineage>
        <taxon>Eukaryota</taxon>
        <taxon>Fungi</taxon>
        <taxon>Dikarya</taxon>
        <taxon>Basidiomycota</taxon>
        <taxon>Agaricomycotina</taxon>
        <taxon>Agaricomycetes</taxon>
        <taxon>Russulales</taxon>
        <taxon>Lachnocladiaceae</taxon>
        <taxon>Vararia</taxon>
    </lineage>
</organism>
<dbReference type="EMBL" id="MU273853">
    <property type="protein sequence ID" value="KAI0027703.1"/>
    <property type="molecule type" value="Genomic_DNA"/>
</dbReference>
<keyword evidence="2" id="KW-1185">Reference proteome</keyword>
<evidence type="ECO:0000313" key="1">
    <source>
        <dbReference type="EMBL" id="KAI0027703.1"/>
    </source>
</evidence>
<accession>A0ACB8Q7C1</accession>
<reference evidence="1" key="2">
    <citation type="journal article" date="2022" name="New Phytol.">
        <title>Evolutionary transition to the ectomycorrhizal habit in the genomes of a hyperdiverse lineage of mushroom-forming fungi.</title>
        <authorList>
            <person name="Looney B."/>
            <person name="Miyauchi S."/>
            <person name="Morin E."/>
            <person name="Drula E."/>
            <person name="Courty P.E."/>
            <person name="Kohler A."/>
            <person name="Kuo A."/>
            <person name="LaButti K."/>
            <person name="Pangilinan J."/>
            <person name="Lipzen A."/>
            <person name="Riley R."/>
            <person name="Andreopoulos W."/>
            <person name="He G."/>
            <person name="Johnson J."/>
            <person name="Nolan M."/>
            <person name="Tritt A."/>
            <person name="Barry K.W."/>
            <person name="Grigoriev I.V."/>
            <person name="Nagy L.G."/>
            <person name="Hibbett D."/>
            <person name="Henrissat B."/>
            <person name="Matheny P.B."/>
            <person name="Labbe J."/>
            <person name="Martin F.M."/>
        </authorList>
    </citation>
    <scope>NUCLEOTIDE SEQUENCE</scope>
    <source>
        <strain evidence="1">EC-137</strain>
    </source>
</reference>
<name>A0ACB8Q7C1_9AGAM</name>
<reference evidence="1" key="1">
    <citation type="submission" date="2021-02" db="EMBL/GenBank/DDBJ databases">
        <authorList>
            <consortium name="DOE Joint Genome Institute"/>
            <person name="Ahrendt S."/>
            <person name="Looney B.P."/>
            <person name="Miyauchi S."/>
            <person name="Morin E."/>
            <person name="Drula E."/>
            <person name="Courty P.E."/>
            <person name="Chicoki N."/>
            <person name="Fauchery L."/>
            <person name="Kohler A."/>
            <person name="Kuo A."/>
            <person name="Labutti K."/>
            <person name="Pangilinan J."/>
            <person name="Lipzen A."/>
            <person name="Riley R."/>
            <person name="Andreopoulos W."/>
            <person name="He G."/>
            <person name="Johnson J."/>
            <person name="Barry K.W."/>
            <person name="Grigoriev I.V."/>
            <person name="Nagy L."/>
            <person name="Hibbett D."/>
            <person name="Henrissat B."/>
            <person name="Matheny P.B."/>
            <person name="Labbe J."/>
            <person name="Martin F."/>
        </authorList>
    </citation>
    <scope>NUCLEOTIDE SEQUENCE</scope>
    <source>
        <strain evidence="1">EC-137</strain>
    </source>
</reference>
<gene>
    <name evidence="1" type="ORF">K488DRAFT_90547</name>
</gene>
<dbReference type="Proteomes" id="UP000814128">
    <property type="component" value="Unassembled WGS sequence"/>
</dbReference>
<sequence>MHRFPVEILAHIFRLAVEGSYASGHVKDTWAALHVVCRRWYEVMIGQGTIASDIRITDEHWDVEFATHLLEQSNPFAVHLTMVLHYTPRNAYTVVQLQEFLGTAMTYHCARIQSMVVGQSGVHADLKELLLRAHLPDLRHLDIGPHLPIRVILCAEDLSLQAPELTTLRIASCALLQPTPGKTHSIFPNVVKLELTGSPSPVDISDIPWDIASVIGRLPALKILVLADYFPQTPRPTSQRPVELSHGLTKIEYQSSKPASSVMELDALLLHATARRSVRLGWADPHTLVDVLSGAFSNVKQRWDPDKTLEETENETTRTAWLATSIVVDRDEDIVDLRLRSSNSKATGIMDIQVRSAGDHLAYMVACIPSNAVRELHVQGVEPLRVLWRYMKHSTSLLDLHIIGRSAEGFANTIEQDPKMFANLRHVFIGGRICQPGLVATLSSLLSALACRHTDGMTQLETLAFPEGISRQSLTLFEPFVNKVSNGAKESVSA</sequence>
<evidence type="ECO:0000313" key="2">
    <source>
        <dbReference type="Proteomes" id="UP000814128"/>
    </source>
</evidence>
<comment type="caution">
    <text evidence="1">The sequence shown here is derived from an EMBL/GenBank/DDBJ whole genome shotgun (WGS) entry which is preliminary data.</text>
</comment>